<evidence type="ECO:0000313" key="1">
    <source>
        <dbReference type="EMBL" id="AHY46305.1"/>
    </source>
</evidence>
<dbReference type="Gene3D" id="3.20.20.70">
    <property type="entry name" value="Aldolase class I"/>
    <property type="match status" value="1"/>
</dbReference>
<dbReference type="InterPro" id="IPR006699">
    <property type="entry name" value="GlpP"/>
</dbReference>
<dbReference type="InterPro" id="IPR013785">
    <property type="entry name" value="Aldolase_TIM"/>
</dbReference>
<dbReference type="eggNOG" id="COG1954">
    <property type="taxonomic scope" value="Bacteria"/>
</dbReference>
<dbReference type="PANTHER" id="PTHR35787:SF1">
    <property type="entry name" value="GLYCEROL UPTAKE OPERON ANTITERMINATOR REGULATORY PROTEIN"/>
    <property type="match status" value="1"/>
</dbReference>
<name>A0A023X2S1_RUBRA</name>
<dbReference type="KEGG" id="rrd:RradSPS_1022"/>
<dbReference type="EMBL" id="JAWXXX010000001">
    <property type="protein sequence ID" value="MDX5893712.1"/>
    <property type="molecule type" value="Genomic_DNA"/>
</dbReference>
<dbReference type="GO" id="GO:0006355">
    <property type="term" value="P:regulation of DNA-templated transcription"/>
    <property type="evidence" value="ECO:0007669"/>
    <property type="project" value="InterPro"/>
</dbReference>
<evidence type="ECO:0000313" key="3">
    <source>
        <dbReference type="Proteomes" id="UP000025229"/>
    </source>
</evidence>
<organism evidence="1 3">
    <name type="scientific">Rubrobacter radiotolerans</name>
    <name type="common">Arthrobacter radiotolerans</name>
    <dbReference type="NCBI Taxonomy" id="42256"/>
    <lineage>
        <taxon>Bacteria</taxon>
        <taxon>Bacillati</taxon>
        <taxon>Actinomycetota</taxon>
        <taxon>Rubrobacteria</taxon>
        <taxon>Rubrobacterales</taxon>
        <taxon>Rubrobacteraceae</taxon>
        <taxon>Rubrobacter</taxon>
    </lineage>
</organism>
<dbReference type="EMBL" id="CP007514">
    <property type="protein sequence ID" value="AHY46305.1"/>
    <property type="molecule type" value="Genomic_DNA"/>
</dbReference>
<dbReference type="Proteomes" id="UP000025229">
    <property type="component" value="Chromosome"/>
</dbReference>
<reference evidence="2" key="2">
    <citation type="submission" date="2023-11" db="EMBL/GenBank/DDBJ databases">
        <title>MicrobeMod: A computational toolkit for identifying prokaryotic methylation and restriction-modification with nanopore sequencing.</title>
        <authorList>
            <person name="Crits-Christoph A."/>
            <person name="Kang S.C."/>
            <person name="Lee H."/>
            <person name="Ostrov N."/>
        </authorList>
    </citation>
    <scope>NUCLEOTIDE SEQUENCE</scope>
    <source>
        <strain evidence="2">ATCC 51242</strain>
    </source>
</reference>
<reference evidence="1 3" key="1">
    <citation type="submission" date="2014-03" db="EMBL/GenBank/DDBJ databases">
        <title>Complete genome sequence of the Radio-Resistant Rubrobacter radiotolerans RSPS-4.</title>
        <authorList>
            <person name="Egas C.C."/>
            <person name="Barroso C.C."/>
            <person name="Froufe H.J.C."/>
            <person name="Pacheco J.J."/>
            <person name="Albuquerque L.L."/>
            <person name="da Costa M.M.S."/>
        </authorList>
    </citation>
    <scope>NUCLEOTIDE SEQUENCE [LARGE SCALE GENOMIC DNA]</scope>
    <source>
        <strain evidence="1 3">RSPS-4</strain>
    </source>
</reference>
<dbReference type="OrthoDB" id="9799580at2"/>
<proteinExistence type="predicted"/>
<keyword evidence="3" id="KW-1185">Reference proteome</keyword>
<gene>
    <name evidence="1" type="ORF">RradSPS_1022</name>
    <name evidence="2" type="ORF">SIL72_06685</name>
</gene>
<accession>A0A023X2S1</accession>
<dbReference type="STRING" id="42256.RradSPS_1022"/>
<dbReference type="PIRSF" id="PIRSF016897">
    <property type="entry name" value="GlpP"/>
    <property type="match status" value="1"/>
</dbReference>
<dbReference type="RefSeq" id="WP_051589396.1">
    <property type="nucleotide sequence ID" value="NZ_CP007514.1"/>
</dbReference>
<dbReference type="Pfam" id="PF04309">
    <property type="entry name" value="G3P_antiterm"/>
    <property type="match status" value="1"/>
</dbReference>
<evidence type="ECO:0000313" key="2">
    <source>
        <dbReference type="EMBL" id="MDX5893712.1"/>
    </source>
</evidence>
<sequence>MGKETRGSERKLKKFVGLLKANPVIPAVREPGVDLERALSGDHAAIFVLGGDVFEVLRTVKRKYRRPSIFINVDTVGGIAADASGIKYLSGEVDGIITTHRNVVESARGTGLVTVQRLFAIDSSAVSRGVRLIRAADPDCVEILPAVAYPEFAALYEREVARPVLAGGLVRDFKTASRLVEAGAAGISTSERLLWKLA</sequence>
<dbReference type="GO" id="GO:0006071">
    <property type="term" value="P:glycerol metabolic process"/>
    <property type="evidence" value="ECO:0007669"/>
    <property type="project" value="InterPro"/>
</dbReference>
<dbReference type="Proteomes" id="UP001281130">
    <property type="component" value="Unassembled WGS sequence"/>
</dbReference>
<protein>
    <submittedName>
        <fullName evidence="1 2">Glycerol-3-phosphate responsive antiterminator</fullName>
    </submittedName>
</protein>
<dbReference type="AlphaFoldDB" id="A0A023X2S1"/>
<dbReference type="SUPFAM" id="SSF110391">
    <property type="entry name" value="GlpP-like"/>
    <property type="match status" value="1"/>
</dbReference>
<dbReference type="HOGENOM" id="CLU_111516_2_0_11"/>
<dbReference type="PANTHER" id="PTHR35787">
    <property type="entry name" value="GLYCEROL UPTAKE OPERON ANTITERMINATOR REGULATORY PROTEIN"/>
    <property type="match status" value="1"/>
</dbReference>